<dbReference type="AlphaFoldDB" id="A0AAX1XG19"/>
<gene>
    <name evidence="2" type="ORF">CYQ91_23575</name>
</gene>
<evidence type="ECO:0000256" key="1">
    <source>
        <dbReference type="SAM" id="Phobius"/>
    </source>
</evidence>
<organism evidence="2 3">
    <name type="scientific">Vibrio diabolicus</name>
    <dbReference type="NCBI Taxonomy" id="50719"/>
    <lineage>
        <taxon>Bacteria</taxon>
        <taxon>Pseudomonadati</taxon>
        <taxon>Pseudomonadota</taxon>
        <taxon>Gammaproteobacteria</taxon>
        <taxon>Vibrionales</taxon>
        <taxon>Vibrionaceae</taxon>
        <taxon>Vibrio</taxon>
        <taxon>Vibrio diabolicus subgroup</taxon>
    </lineage>
</organism>
<proteinExistence type="predicted"/>
<name>A0AAX1XG19_9VIBR</name>
<dbReference type="RefSeq" id="WP_124009197.1">
    <property type="nucleotide sequence ID" value="NZ_JAMQQJ010000032.1"/>
</dbReference>
<keyword evidence="1" id="KW-1133">Transmembrane helix</keyword>
<evidence type="ECO:0000313" key="2">
    <source>
        <dbReference type="EMBL" id="RPB32476.1"/>
    </source>
</evidence>
<feature type="transmembrane region" description="Helical" evidence="1">
    <location>
        <begin position="6"/>
        <end position="32"/>
    </location>
</feature>
<comment type="caution">
    <text evidence="2">The sequence shown here is derived from an EMBL/GenBank/DDBJ whole genome shotgun (WGS) entry which is preliminary data.</text>
</comment>
<dbReference type="EMBL" id="PKPZ01000033">
    <property type="protein sequence ID" value="RPB32476.1"/>
    <property type="molecule type" value="Genomic_DNA"/>
</dbReference>
<evidence type="ECO:0008006" key="4">
    <source>
        <dbReference type="Google" id="ProtNLM"/>
    </source>
</evidence>
<protein>
    <recommendedName>
        <fullName evidence="4">DUF4760 domain-containing protein</fullName>
    </recommendedName>
</protein>
<keyword evidence="1" id="KW-0812">Transmembrane</keyword>
<keyword evidence="1" id="KW-0472">Membrane</keyword>
<dbReference type="Proteomes" id="UP000283878">
    <property type="component" value="Unassembled WGS sequence"/>
</dbReference>
<reference evidence="2 3" key="1">
    <citation type="journal article" date="2018" name="AMB Express">
        <title>Occurrence and significance of pathogenicity and fitness islands in environmental vibrios.</title>
        <authorList>
            <person name="Klein S."/>
            <person name="Pipes S."/>
            <person name="Lovell C.R."/>
        </authorList>
    </citation>
    <scope>NUCLEOTIDE SEQUENCE [LARGE SCALE GENOMIC DNA]</scope>
    <source>
        <strain evidence="2 3">JBS-8-11-1</strain>
    </source>
</reference>
<accession>A0AAX1XG19</accession>
<evidence type="ECO:0000313" key="3">
    <source>
        <dbReference type="Proteomes" id="UP000283878"/>
    </source>
</evidence>
<sequence>MSLVEVFELAAAVIASIGGAGAVLFGLSGWLGKVYLQKEKAKLEKLQSKYSLVLEKERVAHQRYSESQFKTYNEVWAVLCEVERVCENLWVKARPQDVRILARTIKEARQQLKSGALLFEESDYKLLNDLFDDFGNFQFGKHRLAELRQNQTGYYDDQDVYTLIENNREIRERYQVVLTRIKNDFRSQIRGERL</sequence>